<gene>
    <name evidence="2" type="ORF">TMSB3V08_LOCUS4740</name>
</gene>
<dbReference type="AlphaFoldDB" id="A0A7R9HM29"/>
<accession>A0A7R9HM29</accession>
<feature type="compositionally biased region" description="Polar residues" evidence="1">
    <location>
        <begin position="58"/>
        <end position="72"/>
    </location>
</feature>
<sequence length="138" mass="15251">MDISGLTISDNLVQDEGTESEMHEDTQETPEERGFPASASIITTNAEAQAEIIHVENTESANQSTLKQSKPTNVFRAPQSRNRKMVHDISAAFDKLGKVVQSIKTKTIGTHNETVSIHNFITSDFTVSKCYSFTSVFK</sequence>
<feature type="compositionally biased region" description="Polar residues" evidence="1">
    <location>
        <begin position="1"/>
        <end position="12"/>
    </location>
</feature>
<proteinExistence type="predicted"/>
<feature type="compositionally biased region" description="Basic and acidic residues" evidence="1">
    <location>
        <begin position="20"/>
        <end position="34"/>
    </location>
</feature>
<protein>
    <submittedName>
        <fullName evidence="2">Uncharacterized protein</fullName>
    </submittedName>
</protein>
<dbReference type="EMBL" id="OB793583">
    <property type="protein sequence ID" value="CAD7427913.1"/>
    <property type="molecule type" value="Genomic_DNA"/>
</dbReference>
<evidence type="ECO:0000256" key="1">
    <source>
        <dbReference type="SAM" id="MobiDB-lite"/>
    </source>
</evidence>
<organism evidence="2">
    <name type="scientific">Timema monikensis</name>
    <dbReference type="NCBI Taxonomy" id="170555"/>
    <lineage>
        <taxon>Eukaryota</taxon>
        <taxon>Metazoa</taxon>
        <taxon>Ecdysozoa</taxon>
        <taxon>Arthropoda</taxon>
        <taxon>Hexapoda</taxon>
        <taxon>Insecta</taxon>
        <taxon>Pterygota</taxon>
        <taxon>Neoptera</taxon>
        <taxon>Polyneoptera</taxon>
        <taxon>Phasmatodea</taxon>
        <taxon>Timematodea</taxon>
        <taxon>Timematoidea</taxon>
        <taxon>Timematidae</taxon>
        <taxon>Timema</taxon>
    </lineage>
</organism>
<feature type="region of interest" description="Disordered" evidence="1">
    <location>
        <begin position="58"/>
        <end position="77"/>
    </location>
</feature>
<feature type="region of interest" description="Disordered" evidence="1">
    <location>
        <begin position="1"/>
        <end position="40"/>
    </location>
</feature>
<name>A0A7R9HM29_9NEOP</name>
<reference evidence="2" key="1">
    <citation type="submission" date="2020-11" db="EMBL/GenBank/DDBJ databases">
        <authorList>
            <person name="Tran Van P."/>
        </authorList>
    </citation>
    <scope>NUCLEOTIDE SEQUENCE</scope>
</reference>
<evidence type="ECO:0000313" key="2">
    <source>
        <dbReference type="EMBL" id="CAD7427913.1"/>
    </source>
</evidence>